<sequence>MRKIIPEIIKKNVLILKNKNYSIDSILKKLQISKATYYRILKNNKKDNDLQDNELQNEILDNKLQNDLQDNELENKLQDNNLQNDLKDNELQNELRDNKLQNNLQDNDDLQNVIEKKNKTFNYNNLIKLEIIKLLKNLNKKLEN</sequence>
<protein>
    <submittedName>
        <fullName evidence="1">Uncharacterized protein</fullName>
    </submittedName>
</protein>
<evidence type="ECO:0000313" key="1">
    <source>
        <dbReference type="EMBL" id="QHT27222.1"/>
    </source>
</evidence>
<dbReference type="AlphaFoldDB" id="A0A6C0EEQ4"/>
<proteinExistence type="predicted"/>
<accession>A0A6C0EEQ4</accession>
<organism evidence="1">
    <name type="scientific">viral metagenome</name>
    <dbReference type="NCBI Taxonomy" id="1070528"/>
    <lineage>
        <taxon>unclassified sequences</taxon>
        <taxon>metagenomes</taxon>
        <taxon>organismal metagenomes</taxon>
    </lineage>
</organism>
<name>A0A6C0EEQ4_9ZZZZ</name>
<reference evidence="1" key="1">
    <citation type="journal article" date="2020" name="Nature">
        <title>Giant virus diversity and host interactions through global metagenomics.</title>
        <authorList>
            <person name="Schulz F."/>
            <person name="Roux S."/>
            <person name="Paez-Espino D."/>
            <person name="Jungbluth S."/>
            <person name="Walsh D.A."/>
            <person name="Denef V.J."/>
            <person name="McMahon K.D."/>
            <person name="Konstantinidis K.T."/>
            <person name="Eloe-Fadrosh E.A."/>
            <person name="Kyrpides N.C."/>
            <person name="Woyke T."/>
        </authorList>
    </citation>
    <scope>NUCLEOTIDE SEQUENCE</scope>
    <source>
        <strain evidence="1">GVMAG-M-3300023179-2</strain>
    </source>
</reference>
<dbReference type="EMBL" id="MN739817">
    <property type="protein sequence ID" value="QHT27222.1"/>
    <property type="molecule type" value="Genomic_DNA"/>
</dbReference>